<keyword evidence="4" id="KW-0597">Phosphoprotein</keyword>
<evidence type="ECO:0000256" key="4">
    <source>
        <dbReference type="ARBA" id="ARBA00022553"/>
    </source>
</evidence>
<evidence type="ECO:0000256" key="5">
    <source>
        <dbReference type="SAM" id="MobiDB-lite"/>
    </source>
</evidence>
<evidence type="ECO:0000256" key="6">
    <source>
        <dbReference type="SAM" id="Phobius"/>
    </source>
</evidence>
<proteinExistence type="inferred from homology"/>
<evidence type="ECO:0000313" key="8">
    <source>
        <dbReference type="Proteomes" id="UP001642487"/>
    </source>
</evidence>
<keyword evidence="3" id="KW-0963">Cytoplasm</keyword>
<evidence type="ECO:0000256" key="2">
    <source>
        <dbReference type="ARBA" id="ARBA00008332"/>
    </source>
</evidence>
<dbReference type="Pfam" id="PF10248">
    <property type="entry name" value="Mlf1IP"/>
    <property type="match status" value="1"/>
</dbReference>
<comment type="subcellular location">
    <subcellularLocation>
        <location evidence="1">Cytoplasm</location>
    </subcellularLocation>
</comment>
<dbReference type="Proteomes" id="UP001642487">
    <property type="component" value="Chromosome 9"/>
</dbReference>
<feature type="region of interest" description="Disordered" evidence="5">
    <location>
        <begin position="112"/>
        <end position="199"/>
    </location>
</feature>
<dbReference type="InterPro" id="IPR019376">
    <property type="entry name" value="Myeloid_leukemia_factor"/>
</dbReference>
<gene>
    <name evidence="7" type="ORF">CITCOLO1_LOCUS20931</name>
</gene>
<feature type="transmembrane region" description="Helical" evidence="6">
    <location>
        <begin position="16"/>
        <end position="33"/>
    </location>
</feature>
<keyword evidence="6" id="KW-0472">Membrane</keyword>
<accession>A0ABP0Z6X0</accession>
<organism evidence="7 8">
    <name type="scientific">Citrullus colocynthis</name>
    <name type="common">colocynth</name>
    <dbReference type="NCBI Taxonomy" id="252529"/>
    <lineage>
        <taxon>Eukaryota</taxon>
        <taxon>Viridiplantae</taxon>
        <taxon>Streptophyta</taxon>
        <taxon>Embryophyta</taxon>
        <taxon>Tracheophyta</taxon>
        <taxon>Spermatophyta</taxon>
        <taxon>Magnoliopsida</taxon>
        <taxon>eudicotyledons</taxon>
        <taxon>Gunneridae</taxon>
        <taxon>Pentapetalae</taxon>
        <taxon>rosids</taxon>
        <taxon>fabids</taxon>
        <taxon>Cucurbitales</taxon>
        <taxon>Cucurbitaceae</taxon>
        <taxon>Benincaseae</taxon>
        <taxon>Citrullus</taxon>
    </lineage>
</organism>
<sequence length="358" mass="39966">MTPTPQDPQRPFEKNVIFSSFFFVVPLFAGFSIPREFLASLGYCSSVEISRYNMQQRGAAEGKDSLFSGDFMGGFPGFGLFGSHRSMMSNLFGKRDPFDDSFFTRPFGSMFESSVSGSHTSAYDRGKKDGAQGLVIQEISSDEEMEEDDDQKQDRNENNSGSGKEPSVEHPDDSNDECQIMTHRGSGDNSFRVQPKARKSSMHSCKVTYGGVDGAYYSSTRTRRIDNEGVLLEETKEADKTTGQATHRISRGIHDKGHSVTRKLNPDGKVDVVQTLHNLNEEELPGFDQAWNGNFQGHKYIPKGEFHMDPNAESSGSRNNEMISWGFPSFTERRNEHDGARVSSSSGRTKKVIRINIE</sequence>
<protein>
    <recommendedName>
        <fullName evidence="9">Myeloid leukemia factor 1</fullName>
    </recommendedName>
</protein>
<keyword evidence="6" id="KW-0812">Transmembrane</keyword>
<feature type="compositionally biased region" description="Polar residues" evidence="5">
    <location>
        <begin position="112"/>
        <end position="121"/>
    </location>
</feature>
<keyword evidence="6" id="KW-1133">Transmembrane helix</keyword>
<evidence type="ECO:0008006" key="9">
    <source>
        <dbReference type="Google" id="ProtNLM"/>
    </source>
</evidence>
<comment type="similarity">
    <text evidence="2">Belongs to the MLF family.</text>
</comment>
<feature type="compositionally biased region" description="Acidic residues" evidence="5">
    <location>
        <begin position="140"/>
        <end position="151"/>
    </location>
</feature>
<keyword evidence="8" id="KW-1185">Reference proteome</keyword>
<dbReference type="EMBL" id="OZ021743">
    <property type="protein sequence ID" value="CAK9328513.1"/>
    <property type="molecule type" value="Genomic_DNA"/>
</dbReference>
<reference evidence="7 8" key="1">
    <citation type="submission" date="2024-03" db="EMBL/GenBank/DDBJ databases">
        <authorList>
            <person name="Gkanogiannis A."/>
            <person name="Becerra Lopez-Lavalle L."/>
        </authorList>
    </citation>
    <scope>NUCLEOTIDE SEQUENCE [LARGE SCALE GENOMIC DNA]</scope>
</reference>
<dbReference type="PANTHER" id="PTHR13105">
    <property type="entry name" value="MYELOID LEUKEMIA FACTOR"/>
    <property type="match status" value="1"/>
</dbReference>
<evidence type="ECO:0000256" key="3">
    <source>
        <dbReference type="ARBA" id="ARBA00022490"/>
    </source>
</evidence>
<name>A0ABP0Z6X0_9ROSI</name>
<evidence type="ECO:0000256" key="1">
    <source>
        <dbReference type="ARBA" id="ARBA00004496"/>
    </source>
</evidence>
<evidence type="ECO:0000313" key="7">
    <source>
        <dbReference type="EMBL" id="CAK9328513.1"/>
    </source>
</evidence>